<feature type="domain" description="SLH" evidence="1">
    <location>
        <begin position="163"/>
        <end position="227"/>
    </location>
</feature>
<evidence type="ECO:0000313" key="3">
    <source>
        <dbReference type="Proteomes" id="UP000003280"/>
    </source>
</evidence>
<dbReference type="PROSITE" id="PS51272">
    <property type="entry name" value="SLH"/>
    <property type="match status" value="2"/>
</dbReference>
<organism evidence="2 3">
    <name type="scientific">Peptoniphilus duerdenii ATCC BAA-1640</name>
    <dbReference type="NCBI Taxonomy" id="862517"/>
    <lineage>
        <taxon>Bacteria</taxon>
        <taxon>Bacillati</taxon>
        <taxon>Bacillota</taxon>
        <taxon>Tissierellia</taxon>
        <taxon>Tissierellales</taxon>
        <taxon>Peptoniphilaceae</taxon>
        <taxon>Peptoniphilus</taxon>
    </lineage>
</organism>
<dbReference type="InterPro" id="IPR001119">
    <property type="entry name" value="SLH_dom"/>
</dbReference>
<keyword evidence="3" id="KW-1185">Reference proteome</keyword>
<feature type="domain" description="SLH" evidence="1">
    <location>
        <begin position="32"/>
        <end position="96"/>
    </location>
</feature>
<dbReference type="STRING" id="862517.HMPREF9225_1784"/>
<accession>E0NNP5</accession>
<evidence type="ECO:0000313" key="2">
    <source>
        <dbReference type="EMBL" id="EFM24648.1"/>
    </source>
</evidence>
<evidence type="ECO:0000259" key="1">
    <source>
        <dbReference type="PROSITE" id="PS51272"/>
    </source>
</evidence>
<comment type="caution">
    <text evidence="2">The sequence shown here is derived from an EMBL/GenBank/DDBJ whole genome shotgun (WGS) entry which is preliminary data.</text>
</comment>
<protein>
    <recommendedName>
        <fullName evidence="1">SLH domain-containing protein</fullName>
    </recommendedName>
</protein>
<reference evidence="2 3" key="1">
    <citation type="submission" date="2010-07" db="EMBL/GenBank/DDBJ databases">
        <authorList>
            <person name="Muzny D."/>
            <person name="Qin X."/>
            <person name="Deng J."/>
            <person name="Jiang H."/>
            <person name="Liu Y."/>
            <person name="Qu J."/>
            <person name="Song X.-Z."/>
            <person name="Zhang L."/>
            <person name="Thornton R."/>
            <person name="Coyle M."/>
            <person name="Francisco L."/>
            <person name="Jackson L."/>
            <person name="Javaid M."/>
            <person name="Korchina V."/>
            <person name="Kovar C."/>
            <person name="Mata R."/>
            <person name="Mathew T."/>
            <person name="Ngo R."/>
            <person name="Nguyen L."/>
            <person name="Nguyen N."/>
            <person name="Okwuonu G."/>
            <person name="Ongeri F."/>
            <person name="Pham C."/>
            <person name="Simmons D."/>
            <person name="Wilczek-Boney K."/>
            <person name="Hale W."/>
            <person name="Jakkamsetti A."/>
            <person name="Pham P."/>
            <person name="Ruth R."/>
            <person name="San Lucas F."/>
            <person name="Warren J."/>
            <person name="Zhang J."/>
            <person name="Zhao Z."/>
            <person name="Zhou C."/>
            <person name="Zhu D."/>
            <person name="Lee S."/>
            <person name="Bess C."/>
            <person name="Blankenburg K."/>
            <person name="Forbes L."/>
            <person name="Fu Q."/>
            <person name="Gubbala S."/>
            <person name="Hirani K."/>
            <person name="Jayaseelan J.C."/>
            <person name="Lara F."/>
            <person name="Munidasa M."/>
            <person name="Palculict T."/>
            <person name="Patil S."/>
            <person name="Pu L.-L."/>
            <person name="Saada N."/>
            <person name="Tang L."/>
            <person name="Weissenberger G."/>
            <person name="Zhu Y."/>
            <person name="Hemphill L."/>
            <person name="Shang Y."/>
            <person name="Youmans B."/>
            <person name="Ayvaz T."/>
            <person name="Ross M."/>
            <person name="Santibanez J."/>
            <person name="Aqrawi P."/>
            <person name="Gross S."/>
            <person name="Joshi V."/>
            <person name="Fowler G."/>
            <person name="Nazareth L."/>
            <person name="Reid J."/>
            <person name="Worley K."/>
            <person name="Petrosino J."/>
            <person name="Highlander S."/>
            <person name="Gibbs R."/>
        </authorList>
    </citation>
    <scope>NUCLEOTIDE SEQUENCE [LARGE SCALE GENOMIC DNA]</scope>
    <source>
        <strain evidence="2 3">ATCC BAA-1640</strain>
    </source>
</reference>
<dbReference type="Pfam" id="PF00395">
    <property type="entry name" value="SLH"/>
    <property type="match status" value="2"/>
</dbReference>
<dbReference type="OrthoDB" id="2065578at2"/>
<dbReference type="AlphaFoldDB" id="E0NNP5"/>
<gene>
    <name evidence="2" type="ORF">HMPREF9225_1784</name>
</gene>
<dbReference type="EMBL" id="AEEH01000050">
    <property type="protein sequence ID" value="EFM24648.1"/>
    <property type="molecule type" value="Genomic_DNA"/>
</dbReference>
<name>E0NNP5_9FIRM</name>
<dbReference type="HOGENOM" id="CLU_703687_0_0_9"/>
<sequence>MEVFMEKSMKKLMKKFFIIGLSAITLVQGIDAKSFSDMKDSGYGWANEYVDYLTEKNLLAGYDDGTFKPQKAVSFLETLKIIESLKIGTVKNNETYDLTKYNIPAWAIGAVNYNLQIGTITLNTIDAAVKKGLINGKKYPTRGTIAALFGRALESDKTGDISLLNYKDLNKINKEALKYLPGLVSFGIFDKNGSDGYFNGEKHIRRAEMAVIMKKALNYKEQYRPVKPDENLEVVGKVKGYDIEVITLDVLGVEKDYKLGFEIKEDIVGATVKLNITNDVAKSYTIVDRNFQTEEIVTRCEVVGSVAAGNGYVITFKNLENNKVPTEFSYYFDKNLTGIVNLKVMLTGDSISRIELK</sequence>
<dbReference type="eggNOG" id="COG3103">
    <property type="taxonomic scope" value="Bacteria"/>
</dbReference>
<dbReference type="Proteomes" id="UP000003280">
    <property type="component" value="Unassembled WGS sequence"/>
</dbReference>
<proteinExistence type="predicted"/>